<dbReference type="PROSITE" id="PS00028">
    <property type="entry name" value="ZINC_FINGER_C2H2_1"/>
    <property type="match status" value="2"/>
</dbReference>
<evidence type="ECO:0000256" key="2">
    <source>
        <dbReference type="ARBA" id="ARBA00006991"/>
    </source>
</evidence>
<keyword evidence="9" id="KW-0539">Nucleus</keyword>
<dbReference type="PANTHER" id="PTHR24399:SF23">
    <property type="entry name" value="C2H2-TYPE DOMAIN-CONTAINING PROTEIN"/>
    <property type="match status" value="1"/>
</dbReference>
<dbReference type="FunFam" id="3.30.160.60:FF:000002">
    <property type="entry name" value="Zinc finger protein 1 homolog"/>
    <property type="match status" value="1"/>
</dbReference>
<feature type="domain" description="C2H2-type" evidence="11">
    <location>
        <begin position="100"/>
        <end position="127"/>
    </location>
</feature>
<evidence type="ECO:0000256" key="4">
    <source>
        <dbReference type="ARBA" id="ARBA00022737"/>
    </source>
</evidence>
<comment type="similarity">
    <text evidence="2">Belongs to the krueppel C2H2-type zinc-finger protein family.</text>
</comment>
<evidence type="ECO:0000256" key="10">
    <source>
        <dbReference type="PROSITE-ProRule" id="PRU00042"/>
    </source>
</evidence>
<accession>A0AAV2S9X5</accession>
<dbReference type="Proteomes" id="UP001497623">
    <property type="component" value="Unassembled WGS sequence"/>
</dbReference>
<keyword evidence="3" id="KW-0479">Metal-binding</keyword>
<dbReference type="PROSITE" id="PS50157">
    <property type="entry name" value="ZINC_FINGER_C2H2_2"/>
    <property type="match status" value="2"/>
</dbReference>
<evidence type="ECO:0000259" key="11">
    <source>
        <dbReference type="PROSITE" id="PS50157"/>
    </source>
</evidence>
<feature type="domain" description="C2H2-type" evidence="11">
    <location>
        <begin position="72"/>
        <end position="99"/>
    </location>
</feature>
<reference evidence="12 13" key="1">
    <citation type="submission" date="2024-05" db="EMBL/GenBank/DDBJ databases">
        <authorList>
            <person name="Wallberg A."/>
        </authorList>
    </citation>
    <scope>NUCLEOTIDE SEQUENCE [LARGE SCALE GENOMIC DNA]</scope>
</reference>
<proteinExistence type="inferred from homology"/>
<dbReference type="InterPro" id="IPR013087">
    <property type="entry name" value="Znf_C2H2_type"/>
</dbReference>
<keyword evidence="4" id="KW-0677">Repeat</keyword>
<sequence>MMNRNSEADDTHCSMAVSADIDTMVKEEIEVYDEPVLSQDVELSVKQERECSQGDKSFPSNCLRTHTGEKPHQCNQCNKYFSDNINLIRHQRTHTGDNPFSCNLCNRYFSKKSALIIHQGRHTGDKPYQCNQCDKA</sequence>
<comment type="subcellular location">
    <subcellularLocation>
        <location evidence="1">Nucleus</location>
    </subcellularLocation>
</comment>
<keyword evidence="6" id="KW-0862">Zinc</keyword>
<evidence type="ECO:0000256" key="6">
    <source>
        <dbReference type="ARBA" id="ARBA00022833"/>
    </source>
</evidence>
<dbReference type="Pfam" id="PF00096">
    <property type="entry name" value="zf-C2H2"/>
    <property type="match status" value="2"/>
</dbReference>
<dbReference type="GO" id="GO:0001227">
    <property type="term" value="F:DNA-binding transcription repressor activity, RNA polymerase II-specific"/>
    <property type="evidence" value="ECO:0007669"/>
    <property type="project" value="TreeGrafter"/>
</dbReference>
<keyword evidence="7" id="KW-0805">Transcription regulation</keyword>
<evidence type="ECO:0000313" key="13">
    <source>
        <dbReference type="Proteomes" id="UP001497623"/>
    </source>
</evidence>
<dbReference type="PANTHER" id="PTHR24399">
    <property type="entry name" value="ZINC FINGER AND BTB DOMAIN-CONTAINING"/>
    <property type="match status" value="1"/>
</dbReference>
<dbReference type="SMART" id="SM00355">
    <property type="entry name" value="ZnF_C2H2"/>
    <property type="match status" value="2"/>
</dbReference>
<evidence type="ECO:0000256" key="5">
    <source>
        <dbReference type="ARBA" id="ARBA00022771"/>
    </source>
</evidence>
<feature type="non-terminal residue" evidence="12">
    <location>
        <position position="136"/>
    </location>
</feature>
<dbReference type="EMBL" id="CAXKWB010051122">
    <property type="protein sequence ID" value="CAL4170944.1"/>
    <property type="molecule type" value="Genomic_DNA"/>
</dbReference>
<evidence type="ECO:0000256" key="3">
    <source>
        <dbReference type="ARBA" id="ARBA00022723"/>
    </source>
</evidence>
<comment type="caution">
    <text evidence="12">The sequence shown here is derived from an EMBL/GenBank/DDBJ whole genome shotgun (WGS) entry which is preliminary data.</text>
</comment>
<dbReference type="GO" id="GO:0005654">
    <property type="term" value="C:nucleoplasm"/>
    <property type="evidence" value="ECO:0007669"/>
    <property type="project" value="TreeGrafter"/>
</dbReference>
<gene>
    <name evidence="12" type="ORF">MNOR_LOCUS34062</name>
</gene>
<keyword evidence="13" id="KW-1185">Reference proteome</keyword>
<evidence type="ECO:0000256" key="8">
    <source>
        <dbReference type="ARBA" id="ARBA00023163"/>
    </source>
</evidence>
<dbReference type="AlphaFoldDB" id="A0AAV2S9X5"/>
<organism evidence="12 13">
    <name type="scientific">Meganyctiphanes norvegica</name>
    <name type="common">Northern krill</name>
    <name type="synonym">Thysanopoda norvegica</name>
    <dbReference type="NCBI Taxonomy" id="48144"/>
    <lineage>
        <taxon>Eukaryota</taxon>
        <taxon>Metazoa</taxon>
        <taxon>Ecdysozoa</taxon>
        <taxon>Arthropoda</taxon>
        <taxon>Crustacea</taxon>
        <taxon>Multicrustacea</taxon>
        <taxon>Malacostraca</taxon>
        <taxon>Eumalacostraca</taxon>
        <taxon>Eucarida</taxon>
        <taxon>Euphausiacea</taxon>
        <taxon>Euphausiidae</taxon>
        <taxon>Meganyctiphanes</taxon>
    </lineage>
</organism>
<dbReference type="GO" id="GO:0000978">
    <property type="term" value="F:RNA polymerase II cis-regulatory region sequence-specific DNA binding"/>
    <property type="evidence" value="ECO:0007669"/>
    <property type="project" value="TreeGrafter"/>
</dbReference>
<dbReference type="GO" id="GO:0008270">
    <property type="term" value="F:zinc ion binding"/>
    <property type="evidence" value="ECO:0007669"/>
    <property type="project" value="UniProtKB-KW"/>
</dbReference>
<evidence type="ECO:0000256" key="9">
    <source>
        <dbReference type="ARBA" id="ARBA00023242"/>
    </source>
</evidence>
<dbReference type="InterPro" id="IPR036236">
    <property type="entry name" value="Znf_C2H2_sf"/>
</dbReference>
<keyword evidence="8" id="KW-0804">Transcription</keyword>
<dbReference type="FunFam" id="3.30.160.60:FF:002343">
    <property type="entry name" value="Zinc finger protein 33A"/>
    <property type="match status" value="1"/>
</dbReference>
<evidence type="ECO:0000313" key="12">
    <source>
        <dbReference type="EMBL" id="CAL4170944.1"/>
    </source>
</evidence>
<dbReference type="Gene3D" id="3.30.160.60">
    <property type="entry name" value="Classic Zinc Finger"/>
    <property type="match status" value="3"/>
</dbReference>
<keyword evidence="5 10" id="KW-0863">Zinc-finger</keyword>
<evidence type="ECO:0000256" key="7">
    <source>
        <dbReference type="ARBA" id="ARBA00023015"/>
    </source>
</evidence>
<dbReference type="SUPFAM" id="SSF57667">
    <property type="entry name" value="beta-beta-alpha zinc fingers"/>
    <property type="match status" value="2"/>
</dbReference>
<protein>
    <recommendedName>
        <fullName evidence="11">C2H2-type domain-containing protein</fullName>
    </recommendedName>
</protein>
<evidence type="ECO:0000256" key="1">
    <source>
        <dbReference type="ARBA" id="ARBA00004123"/>
    </source>
</evidence>
<name>A0AAV2S9X5_MEGNR</name>